<protein>
    <recommendedName>
        <fullName evidence="4">Aminoglycoside N(3)-acetyltransferase</fullName>
        <ecNumber evidence="4">2.3.1.-</ecNumber>
    </recommendedName>
</protein>
<dbReference type="SUPFAM" id="SSF110710">
    <property type="entry name" value="TTHA0583/YokD-like"/>
    <property type="match status" value="1"/>
</dbReference>
<dbReference type="AlphaFoldDB" id="A0A5J4KLC5"/>
<evidence type="ECO:0000256" key="1">
    <source>
        <dbReference type="ARBA" id="ARBA00006383"/>
    </source>
</evidence>
<evidence type="ECO:0000313" key="5">
    <source>
        <dbReference type="EMBL" id="GER90234.1"/>
    </source>
</evidence>
<comment type="caution">
    <text evidence="5">The sequence shown here is derived from an EMBL/GenBank/DDBJ whole genome shotgun (WGS) entry which is preliminary data.</text>
</comment>
<dbReference type="Pfam" id="PF02522">
    <property type="entry name" value="Antibiotic_NAT"/>
    <property type="match status" value="1"/>
</dbReference>
<evidence type="ECO:0000313" key="6">
    <source>
        <dbReference type="Proteomes" id="UP000326912"/>
    </source>
</evidence>
<dbReference type="PANTHER" id="PTHR11104:SF0">
    <property type="entry name" value="SPBETA PROPHAGE-DERIVED AMINOGLYCOSIDE N(3')-ACETYLTRANSFERASE-LIKE PROTEIN YOKD"/>
    <property type="match status" value="1"/>
</dbReference>
<evidence type="ECO:0000256" key="2">
    <source>
        <dbReference type="ARBA" id="ARBA00022679"/>
    </source>
</evidence>
<keyword evidence="4" id="KW-0046">Antibiotic resistance</keyword>
<organism evidence="5 6">
    <name type="scientific">Dictyobacter vulcani</name>
    <dbReference type="NCBI Taxonomy" id="2607529"/>
    <lineage>
        <taxon>Bacteria</taxon>
        <taxon>Bacillati</taxon>
        <taxon>Chloroflexota</taxon>
        <taxon>Ktedonobacteria</taxon>
        <taxon>Ktedonobacterales</taxon>
        <taxon>Dictyobacteraceae</taxon>
        <taxon>Dictyobacter</taxon>
    </lineage>
</organism>
<sequence length="278" mass="30732">MTLLAEKEAFMSEEQVIQETSTLCTRESLAADLRRLGLKAGMTVLVHTSLRSLGWVCGSPVAVVEALMDVVTASGTLVMPTQTGNYSDPANWQHPPVPQPWWDVIYEAMPAFRPEVTPSHKMGAVVEAFRTHPGVVRSNHPQVSFAAWGKHAEQIIANHALENGLGEQSPLARMYDLDGYALLLGVGYDSNTTFHLAEYRAPGAQEVQLGAPIIENGTRIWKRFKDIELDADIFPAIGEEFEHTGQVLINKVGQADARLLPQRAGVDFATEWLRRHRL</sequence>
<keyword evidence="6" id="KW-1185">Reference proteome</keyword>
<dbReference type="InterPro" id="IPR028345">
    <property type="entry name" value="Antibiotic_NAT-like"/>
</dbReference>
<keyword evidence="3 4" id="KW-0012">Acyltransferase</keyword>
<reference evidence="5 6" key="1">
    <citation type="submission" date="2019-10" db="EMBL/GenBank/DDBJ databases">
        <title>Dictyobacter vulcani sp. nov., within the class Ktedonobacteria, isolated from soil of volcanic Mt. Zao.</title>
        <authorList>
            <person name="Zheng Y."/>
            <person name="Wang C.M."/>
            <person name="Sakai Y."/>
            <person name="Abe K."/>
            <person name="Yokota A."/>
            <person name="Yabe S."/>
        </authorList>
    </citation>
    <scope>NUCLEOTIDE SEQUENCE [LARGE SCALE GENOMIC DNA]</scope>
    <source>
        <strain evidence="5 6">W12</strain>
    </source>
</reference>
<comment type="catalytic activity">
    <reaction evidence="4">
        <text>a 2-deoxystreptamine antibiotic + acetyl-CoA = an N(3)-acetyl-2-deoxystreptamine antibiotic + CoA + H(+)</text>
        <dbReference type="Rhea" id="RHEA:12665"/>
        <dbReference type="ChEBI" id="CHEBI:15378"/>
        <dbReference type="ChEBI" id="CHEBI:57287"/>
        <dbReference type="ChEBI" id="CHEBI:57288"/>
        <dbReference type="ChEBI" id="CHEBI:57921"/>
        <dbReference type="ChEBI" id="CHEBI:77452"/>
        <dbReference type="EC" id="2.3.1.81"/>
    </reaction>
</comment>
<dbReference type="PANTHER" id="PTHR11104">
    <property type="entry name" value="AMINOGLYCOSIDE N3-ACETYLTRANSFERASE"/>
    <property type="match status" value="1"/>
</dbReference>
<gene>
    <name evidence="5" type="primary">yokD</name>
    <name evidence="5" type="ORF">KDW_43960</name>
</gene>
<evidence type="ECO:0000256" key="3">
    <source>
        <dbReference type="ARBA" id="ARBA00023315"/>
    </source>
</evidence>
<accession>A0A5J4KLC5</accession>
<keyword evidence="2 4" id="KW-0808">Transferase</keyword>
<dbReference type="Proteomes" id="UP000326912">
    <property type="component" value="Unassembled WGS sequence"/>
</dbReference>
<dbReference type="EC" id="2.3.1.-" evidence="4"/>
<comment type="similarity">
    <text evidence="1 4">Belongs to the antibiotic N-acetyltransferase family.</text>
</comment>
<name>A0A5J4KLC5_9CHLR</name>
<dbReference type="EMBL" id="BKZW01000002">
    <property type="protein sequence ID" value="GER90234.1"/>
    <property type="molecule type" value="Genomic_DNA"/>
</dbReference>
<dbReference type="GO" id="GO:0046677">
    <property type="term" value="P:response to antibiotic"/>
    <property type="evidence" value="ECO:0007669"/>
    <property type="project" value="UniProtKB-KW"/>
</dbReference>
<proteinExistence type="inferred from homology"/>
<evidence type="ECO:0000256" key="4">
    <source>
        <dbReference type="RuleBase" id="RU365031"/>
    </source>
</evidence>
<dbReference type="GO" id="GO:0046353">
    <property type="term" value="F:aminoglycoside 3-N-acetyltransferase activity"/>
    <property type="evidence" value="ECO:0007669"/>
    <property type="project" value="UniProtKB-EC"/>
</dbReference>
<dbReference type="InterPro" id="IPR003679">
    <property type="entry name" value="Amioglycoside_AcTrfase"/>
</dbReference>